<dbReference type="Proteomes" id="UP000236742">
    <property type="component" value="Unassembled WGS sequence"/>
</dbReference>
<keyword evidence="2" id="KW-1185">Reference proteome</keyword>
<sequence length="72" mass="8005">MADYENLAVNLRYLAEGNAIPETDPGHLGDHVKTAIDELTKEQMDMLIELANKAHAHLFVHDKNNHVVAMGL</sequence>
<reference evidence="1 2" key="1">
    <citation type="submission" date="2016-10" db="EMBL/GenBank/DDBJ databases">
        <authorList>
            <person name="de Groot N.N."/>
        </authorList>
    </citation>
    <scope>NUCLEOTIDE SEQUENCE [LARGE SCALE GENOMIC DNA]</scope>
    <source>
        <strain evidence="1 2">DSM 23413</strain>
    </source>
</reference>
<evidence type="ECO:0000313" key="2">
    <source>
        <dbReference type="Proteomes" id="UP000236742"/>
    </source>
</evidence>
<name>A0A1H5UKA6_9RHOB</name>
<organism evidence="1 2">
    <name type="scientific">Jhaorihella thermophila</name>
    <dbReference type="NCBI Taxonomy" id="488547"/>
    <lineage>
        <taxon>Bacteria</taxon>
        <taxon>Pseudomonadati</taxon>
        <taxon>Pseudomonadota</taxon>
        <taxon>Alphaproteobacteria</taxon>
        <taxon>Rhodobacterales</taxon>
        <taxon>Paracoccaceae</taxon>
        <taxon>Jhaorihella</taxon>
    </lineage>
</organism>
<protein>
    <submittedName>
        <fullName evidence="1">Uncharacterized protein</fullName>
    </submittedName>
</protein>
<evidence type="ECO:0000313" key="1">
    <source>
        <dbReference type="EMBL" id="SEF75445.1"/>
    </source>
</evidence>
<dbReference type="RefSeq" id="WP_104007342.1">
    <property type="nucleotide sequence ID" value="NZ_FNVD01000004.1"/>
</dbReference>
<proteinExistence type="predicted"/>
<gene>
    <name evidence="1" type="ORF">SAMN05421751_104117</name>
</gene>
<dbReference type="AlphaFoldDB" id="A0A1H5UKA6"/>
<accession>A0A1H5UKA6</accession>
<dbReference type="EMBL" id="FNVD01000004">
    <property type="protein sequence ID" value="SEF75445.1"/>
    <property type="molecule type" value="Genomic_DNA"/>
</dbReference>